<keyword evidence="2" id="KW-0812">Transmembrane</keyword>
<feature type="compositionally biased region" description="Polar residues" evidence="1">
    <location>
        <begin position="31"/>
        <end position="42"/>
    </location>
</feature>
<protein>
    <recommendedName>
        <fullName evidence="3">RGS domain-containing protein</fullName>
    </recommendedName>
</protein>
<feature type="transmembrane region" description="Helical" evidence="2">
    <location>
        <begin position="326"/>
        <end position="350"/>
    </location>
</feature>
<dbReference type="InterPro" id="IPR036305">
    <property type="entry name" value="RGS_sf"/>
</dbReference>
<name>A0A1Y6LIJ5_ZYMTR</name>
<feature type="transmembrane region" description="Helical" evidence="2">
    <location>
        <begin position="425"/>
        <end position="447"/>
    </location>
</feature>
<dbReference type="SUPFAM" id="SSF48097">
    <property type="entry name" value="Regulator of G-protein signaling, RGS"/>
    <property type="match status" value="1"/>
</dbReference>
<evidence type="ECO:0000313" key="5">
    <source>
        <dbReference type="Proteomes" id="UP000215453"/>
    </source>
</evidence>
<feature type="transmembrane region" description="Helical" evidence="2">
    <location>
        <begin position="293"/>
        <end position="314"/>
    </location>
</feature>
<keyword evidence="2" id="KW-0472">Membrane</keyword>
<dbReference type="PANTHER" id="PTHR39466">
    <property type="entry name" value="RGS DOMAIN-CONTAINING PROTEIN"/>
    <property type="match status" value="1"/>
</dbReference>
<dbReference type="Gene3D" id="1.10.167.10">
    <property type="entry name" value="Regulator of G-protein Signalling 4, domain 2"/>
    <property type="match status" value="1"/>
</dbReference>
<evidence type="ECO:0000313" key="4">
    <source>
        <dbReference type="EMBL" id="SMY24274.1"/>
    </source>
</evidence>
<dbReference type="PANTHER" id="PTHR39466:SF1">
    <property type="entry name" value="RGS DOMAIN-CONTAINING PROTEIN"/>
    <property type="match status" value="1"/>
</dbReference>
<dbReference type="AlphaFoldDB" id="A0A1Y6LIJ5"/>
<proteinExistence type="predicted"/>
<keyword evidence="2" id="KW-1133">Transmembrane helix</keyword>
<reference evidence="4 5" key="1">
    <citation type="submission" date="2016-10" db="EMBL/GenBank/DDBJ databases">
        <authorList>
            <person name="Varghese N."/>
        </authorList>
    </citation>
    <scope>NUCLEOTIDE SEQUENCE [LARGE SCALE GENOMIC DNA]</scope>
</reference>
<accession>A0A1Y6LIJ5</accession>
<feature type="region of interest" description="Disordered" evidence="1">
    <location>
        <begin position="15"/>
        <end position="42"/>
    </location>
</feature>
<dbReference type="Pfam" id="PF00615">
    <property type="entry name" value="RGS"/>
    <property type="match status" value="1"/>
</dbReference>
<organism evidence="4 5">
    <name type="scientific">Zymoseptoria tritici ST99CH_1A5</name>
    <dbReference type="NCBI Taxonomy" id="1276529"/>
    <lineage>
        <taxon>Eukaryota</taxon>
        <taxon>Fungi</taxon>
        <taxon>Dikarya</taxon>
        <taxon>Ascomycota</taxon>
        <taxon>Pezizomycotina</taxon>
        <taxon>Dothideomycetes</taxon>
        <taxon>Dothideomycetidae</taxon>
        <taxon>Mycosphaerellales</taxon>
        <taxon>Mycosphaerellaceae</taxon>
        <taxon>Zymoseptoria</taxon>
    </lineage>
</organism>
<feature type="domain" description="RGS" evidence="3">
    <location>
        <begin position="214"/>
        <end position="280"/>
    </location>
</feature>
<evidence type="ECO:0000256" key="1">
    <source>
        <dbReference type="SAM" id="MobiDB-lite"/>
    </source>
</evidence>
<dbReference type="InterPro" id="IPR044926">
    <property type="entry name" value="RGS_subdomain_2"/>
</dbReference>
<dbReference type="Proteomes" id="UP000215453">
    <property type="component" value="Chromosome 5"/>
</dbReference>
<feature type="region of interest" description="Disordered" evidence="1">
    <location>
        <begin position="160"/>
        <end position="191"/>
    </location>
</feature>
<gene>
    <name evidence="4" type="ORF">ZT1A5_G5715</name>
</gene>
<sequence length="453" mass="50918">MVYSLNYRRPSHVASTSSNVSLSGDEKQASIHESIQSGSSTLTGGIPPALSFDRIIAGGTCPPVTVREFMNYLKYIEHSAENLQFFLWHRDYTARWERLQESEKLLSPKWEPKPEDGHLGVSPARPKRVAPQIMEVLKNTDFAEQPKSATSDQFYLHTPSRYGSAEDNRDMNSEYGSSFGDEKTLLSSSASGQRMAADQAFDDAGMKWKPFTAQPFRSEITRIISIYFAENAPRELNLSSRERQSVLHALQHTTHPSAFRPVLTTVEWSLRRQAHPNFVRWTICNGNPARITFARALGVGGIAIGLISSLLLTLSSAGRAWRVLPFLAWFIGIATLIAAWKGMCIVLHGLHHRHMRPWELFTDDAEESQLEEKTSSTMSLPSNERNSFEHEPWVPKYKQRNMVRRIFDREIWIQEPALRGIQDTIALQAVIAAAVGGAVMVGVFCAVPKGNFF</sequence>
<evidence type="ECO:0000259" key="3">
    <source>
        <dbReference type="Pfam" id="PF00615"/>
    </source>
</evidence>
<evidence type="ECO:0000256" key="2">
    <source>
        <dbReference type="SAM" id="Phobius"/>
    </source>
</evidence>
<dbReference type="InterPro" id="IPR016137">
    <property type="entry name" value="RGS"/>
</dbReference>
<dbReference type="EMBL" id="LT882680">
    <property type="protein sequence ID" value="SMY24274.1"/>
    <property type="molecule type" value="Genomic_DNA"/>
</dbReference>